<reference evidence="1 2" key="1">
    <citation type="submission" date="2019-05" db="EMBL/GenBank/DDBJ databases">
        <title>Another draft genome of Portunus trituberculatus and its Hox gene families provides insights of decapod evolution.</title>
        <authorList>
            <person name="Jeong J.-H."/>
            <person name="Song I."/>
            <person name="Kim S."/>
            <person name="Choi T."/>
            <person name="Kim D."/>
            <person name="Ryu S."/>
            <person name="Kim W."/>
        </authorList>
    </citation>
    <scope>NUCLEOTIDE SEQUENCE [LARGE SCALE GENOMIC DNA]</scope>
    <source>
        <tissue evidence="1">Muscle</tissue>
    </source>
</reference>
<sequence>MCGEGRGTGMVVMHHMWWENDNNNTPCRAVIGQAHGAQLNALFSLGHACLSMSSSPAQPSLMLWRVVMANISPQV</sequence>
<protein>
    <submittedName>
        <fullName evidence="1">Uncharacterized protein</fullName>
    </submittedName>
</protein>
<gene>
    <name evidence="1" type="ORF">E2C01_030934</name>
</gene>
<dbReference type="EMBL" id="VSRR010003788">
    <property type="protein sequence ID" value="MPC37455.1"/>
    <property type="molecule type" value="Genomic_DNA"/>
</dbReference>
<comment type="caution">
    <text evidence="1">The sequence shown here is derived from an EMBL/GenBank/DDBJ whole genome shotgun (WGS) entry which is preliminary data.</text>
</comment>
<name>A0A5B7EVI5_PORTR</name>
<accession>A0A5B7EVI5</accession>
<dbReference type="AlphaFoldDB" id="A0A5B7EVI5"/>
<keyword evidence="2" id="KW-1185">Reference proteome</keyword>
<evidence type="ECO:0000313" key="2">
    <source>
        <dbReference type="Proteomes" id="UP000324222"/>
    </source>
</evidence>
<proteinExistence type="predicted"/>
<evidence type="ECO:0000313" key="1">
    <source>
        <dbReference type="EMBL" id="MPC37455.1"/>
    </source>
</evidence>
<dbReference type="Proteomes" id="UP000324222">
    <property type="component" value="Unassembled WGS sequence"/>
</dbReference>
<organism evidence="1 2">
    <name type="scientific">Portunus trituberculatus</name>
    <name type="common">Swimming crab</name>
    <name type="synonym">Neptunus trituberculatus</name>
    <dbReference type="NCBI Taxonomy" id="210409"/>
    <lineage>
        <taxon>Eukaryota</taxon>
        <taxon>Metazoa</taxon>
        <taxon>Ecdysozoa</taxon>
        <taxon>Arthropoda</taxon>
        <taxon>Crustacea</taxon>
        <taxon>Multicrustacea</taxon>
        <taxon>Malacostraca</taxon>
        <taxon>Eumalacostraca</taxon>
        <taxon>Eucarida</taxon>
        <taxon>Decapoda</taxon>
        <taxon>Pleocyemata</taxon>
        <taxon>Brachyura</taxon>
        <taxon>Eubrachyura</taxon>
        <taxon>Portunoidea</taxon>
        <taxon>Portunidae</taxon>
        <taxon>Portuninae</taxon>
        <taxon>Portunus</taxon>
    </lineage>
</organism>